<reference evidence="3" key="2">
    <citation type="submission" date="2019-10" db="EMBL/GenBank/DDBJ databases">
        <title>Conservation and host-specific expression of non-tandemly repeated heterogenous ribosome RNA gene in arbuscular mycorrhizal fungi.</title>
        <authorList>
            <person name="Maeda T."/>
            <person name="Kobayashi Y."/>
            <person name="Nakagawa T."/>
            <person name="Ezawa T."/>
            <person name="Yamaguchi K."/>
            <person name="Bino T."/>
            <person name="Nishimoto Y."/>
            <person name="Shigenobu S."/>
            <person name="Kawaguchi M."/>
        </authorList>
    </citation>
    <scope>NUCLEOTIDE SEQUENCE</scope>
    <source>
        <strain evidence="3">HR1</strain>
    </source>
</reference>
<proteinExistence type="predicted"/>
<reference evidence="2 4" key="1">
    <citation type="submission" date="2017-11" db="EMBL/GenBank/DDBJ databases">
        <title>The genome of Rhizophagus clarus HR1 reveals common genetic basis of auxotrophy among arbuscular mycorrhizal fungi.</title>
        <authorList>
            <person name="Kobayashi Y."/>
        </authorList>
    </citation>
    <scope>NUCLEOTIDE SEQUENCE [LARGE SCALE GENOMIC DNA]</scope>
    <source>
        <strain evidence="2 4">HR1</strain>
    </source>
</reference>
<sequence length="191" mass="20332">MDKDFVAEAAADVGVDSPSSPPKENNTALTSISFPPNIAAALSAPGNNASDGFNVSMHARTITSASPLNALPDKATVDDSLVDQLPVQTPTFSIDSNDFQAAAVPNSAPETLKLFSTNKALIDAVNNTFLETYEAYTGKAKMTGSGDSKRLVIHFQTMKARDACISVVYQQFPNLAFHAHDPKQLQSDEDL</sequence>
<feature type="region of interest" description="Disordered" evidence="1">
    <location>
        <begin position="1"/>
        <end position="30"/>
    </location>
</feature>
<evidence type="ECO:0000313" key="2">
    <source>
        <dbReference type="EMBL" id="GBB87299.1"/>
    </source>
</evidence>
<dbReference type="Proteomes" id="UP000615446">
    <property type="component" value="Unassembled WGS sequence"/>
</dbReference>
<evidence type="ECO:0000313" key="3">
    <source>
        <dbReference type="EMBL" id="GES83794.1"/>
    </source>
</evidence>
<dbReference type="EMBL" id="BEXD01000417">
    <property type="protein sequence ID" value="GBB87299.1"/>
    <property type="molecule type" value="Genomic_DNA"/>
</dbReference>
<accession>A0A2Z6QNC6</accession>
<dbReference type="EMBL" id="BLAL01000073">
    <property type="protein sequence ID" value="GES83794.1"/>
    <property type="molecule type" value="Genomic_DNA"/>
</dbReference>
<evidence type="ECO:0000256" key="1">
    <source>
        <dbReference type="SAM" id="MobiDB-lite"/>
    </source>
</evidence>
<evidence type="ECO:0000313" key="4">
    <source>
        <dbReference type="Proteomes" id="UP000247702"/>
    </source>
</evidence>
<dbReference type="Proteomes" id="UP000247702">
    <property type="component" value="Unassembled WGS sequence"/>
</dbReference>
<comment type="caution">
    <text evidence="2">The sequence shown here is derived from an EMBL/GenBank/DDBJ whole genome shotgun (WGS) entry which is preliminary data.</text>
</comment>
<name>A0A2Z6QNC6_9GLOM</name>
<gene>
    <name evidence="3" type="ORF">RCL2_001094600</name>
    <name evidence="2" type="ORF">RclHR1_13730009</name>
</gene>
<organism evidence="2 4">
    <name type="scientific">Rhizophagus clarus</name>
    <dbReference type="NCBI Taxonomy" id="94130"/>
    <lineage>
        <taxon>Eukaryota</taxon>
        <taxon>Fungi</taxon>
        <taxon>Fungi incertae sedis</taxon>
        <taxon>Mucoromycota</taxon>
        <taxon>Glomeromycotina</taxon>
        <taxon>Glomeromycetes</taxon>
        <taxon>Glomerales</taxon>
        <taxon>Glomeraceae</taxon>
        <taxon>Rhizophagus</taxon>
    </lineage>
</organism>
<keyword evidence="4" id="KW-1185">Reference proteome</keyword>
<dbReference type="AlphaFoldDB" id="A0A2Z6QNC6"/>
<protein>
    <submittedName>
        <fullName evidence="2">Uncharacterized protein</fullName>
    </submittedName>
</protein>